<organism evidence="1 2">
    <name type="scientific">Meira miltonrushii</name>
    <dbReference type="NCBI Taxonomy" id="1280837"/>
    <lineage>
        <taxon>Eukaryota</taxon>
        <taxon>Fungi</taxon>
        <taxon>Dikarya</taxon>
        <taxon>Basidiomycota</taxon>
        <taxon>Ustilaginomycotina</taxon>
        <taxon>Exobasidiomycetes</taxon>
        <taxon>Exobasidiales</taxon>
        <taxon>Brachybasidiaceae</taxon>
        <taxon>Meira</taxon>
    </lineage>
</organism>
<sequence>MAQVSSFYALVKVVSHDLNDSTIGIDPAMLECYNGNIIEEPQNEFLTQLNAINNFTNNWETDNKFQHFNTSIEAENTKQHEIGSNLPKSSHTMLLWRGRLNSQEGSNKQFKALHDLHSEINSTIQKGGYFLSHTPTNDKDIDSSSALAASLFQVDVGEHITPRAPAETMCKFKLILLPFLMLNRGLQSIPHESQLQNLQESVLRELDSANADLLIKDVLSQTQSQDASTLDALRSFLNFNPASRNQQSRLAGLSTDAKKRWMEALLRESRKLEMRKSLKTSVDVAKSISAPVVTRAGTAEFMILCARSDVPTKAFYSTFTRRDNCTQHQKARHETVLVAHRIRDNES</sequence>
<dbReference type="AlphaFoldDB" id="A0A316V1C1"/>
<dbReference type="RefSeq" id="XP_025351651.1">
    <property type="nucleotide sequence ID" value="XM_025497995.1"/>
</dbReference>
<protein>
    <submittedName>
        <fullName evidence="1">Uncharacterized protein</fullName>
    </submittedName>
</protein>
<name>A0A316V1C1_9BASI</name>
<gene>
    <name evidence="1" type="ORF">FA14DRAFT_158802</name>
</gene>
<evidence type="ECO:0000313" key="2">
    <source>
        <dbReference type="Proteomes" id="UP000245771"/>
    </source>
</evidence>
<dbReference type="InParanoid" id="A0A316V1C1"/>
<keyword evidence="2" id="KW-1185">Reference proteome</keyword>
<dbReference type="Proteomes" id="UP000245771">
    <property type="component" value="Unassembled WGS sequence"/>
</dbReference>
<reference evidence="1 2" key="1">
    <citation type="journal article" date="2018" name="Mol. Biol. Evol.">
        <title>Broad Genomic Sampling Reveals a Smut Pathogenic Ancestry of the Fungal Clade Ustilaginomycotina.</title>
        <authorList>
            <person name="Kijpornyongpan T."/>
            <person name="Mondo S.J."/>
            <person name="Barry K."/>
            <person name="Sandor L."/>
            <person name="Lee J."/>
            <person name="Lipzen A."/>
            <person name="Pangilinan J."/>
            <person name="LaButti K."/>
            <person name="Hainaut M."/>
            <person name="Henrissat B."/>
            <person name="Grigoriev I.V."/>
            <person name="Spatafora J.W."/>
            <person name="Aime M.C."/>
        </authorList>
    </citation>
    <scope>NUCLEOTIDE SEQUENCE [LARGE SCALE GENOMIC DNA]</scope>
    <source>
        <strain evidence="1 2">MCA 3882</strain>
    </source>
</reference>
<dbReference type="EMBL" id="KZ819610">
    <property type="protein sequence ID" value="PWN31349.1"/>
    <property type="molecule type" value="Genomic_DNA"/>
</dbReference>
<proteinExistence type="predicted"/>
<accession>A0A316V1C1</accession>
<evidence type="ECO:0000313" key="1">
    <source>
        <dbReference type="EMBL" id="PWN31349.1"/>
    </source>
</evidence>
<dbReference type="GeneID" id="37019776"/>